<keyword evidence="2 7" id="KW-0813">Transport</keyword>
<feature type="transmembrane region" description="Helical" evidence="7">
    <location>
        <begin position="173"/>
        <end position="195"/>
    </location>
</feature>
<keyword evidence="3" id="KW-1003">Cell membrane</keyword>
<name>A0AAU7GDN5_9MICO</name>
<keyword evidence="4 7" id="KW-0812">Transmembrane</keyword>
<feature type="transmembrane region" description="Helical" evidence="7">
    <location>
        <begin position="216"/>
        <end position="241"/>
    </location>
</feature>
<evidence type="ECO:0000259" key="8">
    <source>
        <dbReference type="PROSITE" id="PS50928"/>
    </source>
</evidence>
<evidence type="ECO:0000256" key="3">
    <source>
        <dbReference type="ARBA" id="ARBA00022475"/>
    </source>
</evidence>
<dbReference type="SUPFAM" id="SSF161098">
    <property type="entry name" value="MetI-like"/>
    <property type="match status" value="1"/>
</dbReference>
<dbReference type="GO" id="GO:0055085">
    <property type="term" value="P:transmembrane transport"/>
    <property type="evidence" value="ECO:0007669"/>
    <property type="project" value="InterPro"/>
</dbReference>
<reference evidence="9" key="1">
    <citation type="submission" date="2024-05" db="EMBL/GenBank/DDBJ databases">
        <title>The Natural Products Discovery Center: Release of the First 8490 Sequenced Strains for Exploring Actinobacteria Biosynthetic Diversity.</title>
        <authorList>
            <person name="Kalkreuter E."/>
            <person name="Kautsar S.A."/>
            <person name="Yang D."/>
            <person name="Bader C.D."/>
            <person name="Teijaro C.N."/>
            <person name="Fluegel L."/>
            <person name="Davis C.M."/>
            <person name="Simpson J.R."/>
            <person name="Lauterbach L."/>
            <person name="Steele A.D."/>
            <person name="Gui C."/>
            <person name="Meng S."/>
            <person name="Li G."/>
            <person name="Viehrig K."/>
            <person name="Ye F."/>
            <person name="Su P."/>
            <person name="Kiefer A.F."/>
            <person name="Nichols A."/>
            <person name="Cepeda A.J."/>
            <person name="Yan W."/>
            <person name="Fan B."/>
            <person name="Jiang Y."/>
            <person name="Adhikari A."/>
            <person name="Zheng C.-J."/>
            <person name="Schuster L."/>
            <person name="Cowan T.M."/>
            <person name="Smanski M.J."/>
            <person name="Chevrette M.G."/>
            <person name="de Carvalho L.P.S."/>
            <person name="Shen B."/>
        </authorList>
    </citation>
    <scope>NUCLEOTIDE SEQUENCE</scope>
    <source>
        <strain evidence="9">NPDC080035</strain>
    </source>
</reference>
<dbReference type="PANTHER" id="PTHR43744">
    <property type="entry name" value="ABC TRANSPORTER PERMEASE PROTEIN MG189-RELATED-RELATED"/>
    <property type="match status" value="1"/>
</dbReference>
<accession>A0AAU7GDN5</accession>
<evidence type="ECO:0000256" key="1">
    <source>
        <dbReference type="ARBA" id="ARBA00004651"/>
    </source>
</evidence>
<dbReference type="Pfam" id="PF00528">
    <property type="entry name" value="BPD_transp_1"/>
    <property type="match status" value="1"/>
</dbReference>
<dbReference type="GO" id="GO:0005886">
    <property type="term" value="C:plasma membrane"/>
    <property type="evidence" value="ECO:0007669"/>
    <property type="project" value="UniProtKB-SubCell"/>
</dbReference>
<evidence type="ECO:0000256" key="7">
    <source>
        <dbReference type="RuleBase" id="RU363032"/>
    </source>
</evidence>
<keyword evidence="6 7" id="KW-0472">Membrane</keyword>
<dbReference type="CDD" id="cd06261">
    <property type="entry name" value="TM_PBP2"/>
    <property type="match status" value="1"/>
</dbReference>
<dbReference type="PROSITE" id="PS50928">
    <property type="entry name" value="ABC_TM1"/>
    <property type="match status" value="1"/>
</dbReference>
<dbReference type="Gene3D" id="1.10.3720.10">
    <property type="entry name" value="MetI-like"/>
    <property type="match status" value="1"/>
</dbReference>
<dbReference type="RefSeq" id="WP_348788881.1">
    <property type="nucleotide sequence ID" value="NZ_CP157390.1"/>
</dbReference>
<feature type="transmembrane region" description="Helical" evidence="7">
    <location>
        <begin position="276"/>
        <end position="294"/>
    </location>
</feature>
<feature type="transmembrane region" description="Helical" evidence="7">
    <location>
        <begin position="131"/>
        <end position="153"/>
    </location>
</feature>
<proteinExistence type="inferred from homology"/>
<dbReference type="InterPro" id="IPR000515">
    <property type="entry name" value="MetI-like"/>
</dbReference>
<feature type="domain" description="ABC transmembrane type-1" evidence="8">
    <location>
        <begin position="96"/>
        <end position="294"/>
    </location>
</feature>
<organism evidence="9">
    <name type="scientific">Leifsonia sp. NPDC080035</name>
    <dbReference type="NCBI Taxonomy" id="3143936"/>
    <lineage>
        <taxon>Bacteria</taxon>
        <taxon>Bacillati</taxon>
        <taxon>Actinomycetota</taxon>
        <taxon>Actinomycetes</taxon>
        <taxon>Micrococcales</taxon>
        <taxon>Microbacteriaceae</taxon>
        <taxon>Leifsonia</taxon>
    </lineage>
</organism>
<protein>
    <submittedName>
        <fullName evidence="9">Carbohydrate ABC transporter permease</fullName>
    </submittedName>
</protein>
<evidence type="ECO:0000256" key="2">
    <source>
        <dbReference type="ARBA" id="ARBA00022448"/>
    </source>
</evidence>
<dbReference type="EMBL" id="CP157390">
    <property type="protein sequence ID" value="XBM48960.1"/>
    <property type="molecule type" value="Genomic_DNA"/>
</dbReference>
<feature type="transmembrane region" description="Helical" evidence="7">
    <location>
        <begin position="31"/>
        <end position="53"/>
    </location>
</feature>
<dbReference type="InterPro" id="IPR035906">
    <property type="entry name" value="MetI-like_sf"/>
</dbReference>
<gene>
    <name evidence="9" type="ORF">AAME72_03650</name>
</gene>
<sequence>MTTDIADIERTTSTPVAAVSPRRRRRSTRGVLLLVLKIVLALVFGLPLLFMIVSSFKPDTQIFGDLDGIQAFLPVGDLSLDNYVGVFERVPFAQFLLNSIIISVTTVVLGIIVNSMAAFALSRMRMPGRKWALGVVLATLIVPFEVMALPLLWEVNQLPYFDGSQIVQGWLDTYTVQIVPFIANAFSIFLFYQYFDSIPKELDEAARVDGAGWFRIYRTIIMPLAGPAVATVAILTFLPAWNQYLWPLMVTQSEAVRPAMVGIDYFKQLNTSWGQIMAYASIITIPVLALFVAFQRSFVNSIASQGLKG</sequence>
<evidence type="ECO:0000256" key="6">
    <source>
        <dbReference type="ARBA" id="ARBA00023136"/>
    </source>
</evidence>
<evidence type="ECO:0000313" key="9">
    <source>
        <dbReference type="EMBL" id="XBM48960.1"/>
    </source>
</evidence>
<feature type="transmembrane region" description="Helical" evidence="7">
    <location>
        <begin position="95"/>
        <end position="119"/>
    </location>
</feature>
<dbReference type="PANTHER" id="PTHR43744:SF8">
    <property type="entry name" value="SN-GLYCEROL-3-PHOSPHATE TRANSPORT SYSTEM PERMEASE PROTEIN UGPE"/>
    <property type="match status" value="1"/>
</dbReference>
<comment type="similarity">
    <text evidence="7">Belongs to the binding-protein-dependent transport system permease family.</text>
</comment>
<comment type="subcellular location">
    <subcellularLocation>
        <location evidence="1 7">Cell membrane</location>
        <topology evidence="1 7">Multi-pass membrane protein</topology>
    </subcellularLocation>
</comment>
<keyword evidence="5 7" id="KW-1133">Transmembrane helix</keyword>
<dbReference type="AlphaFoldDB" id="A0AAU7GDN5"/>
<evidence type="ECO:0000256" key="4">
    <source>
        <dbReference type="ARBA" id="ARBA00022692"/>
    </source>
</evidence>
<evidence type="ECO:0000256" key="5">
    <source>
        <dbReference type="ARBA" id="ARBA00022989"/>
    </source>
</evidence>